<feature type="region of interest" description="Disordered" evidence="16">
    <location>
        <begin position="1249"/>
        <end position="1273"/>
    </location>
</feature>
<evidence type="ECO:0000313" key="21">
    <source>
        <dbReference type="Proteomes" id="UP000762676"/>
    </source>
</evidence>
<dbReference type="EMBL" id="BMAT01012888">
    <property type="protein sequence ID" value="GFS01402.1"/>
    <property type="molecule type" value="Genomic_DNA"/>
</dbReference>
<keyword evidence="3" id="KW-0597">Phosphoprotein</keyword>
<dbReference type="InterPro" id="IPR011009">
    <property type="entry name" value="Kinase-like_dom_sf"/>
</dbReference>
<feature type="compositionally biased region" description="Basic and acidic residues" evidence="16">
    <location>
        <begin position="1081"/>
        <end position="1101"/>
    </location>
</feature>
<dbReference type="Gene3D" id="3.30.60.20">
    <property type="match status" value="1"/>
</dbReference>
<keyword evidence="4" id="KW-0808">Transferase</keyword>
<evidence type="ECO:0000256" key="1">
    <source>
        <dbReference type="ARBA" id="ARBA00012513"/>
    </source>
</evidence>
<evidence type="ECO:0000256" key="6">
    <source>
        <dbReference type="ARBA" id="ARBA00022741"/>
    </source>
</evidence>
<dbReference type="PROSITE" id="PS00479">
    <property type="entry name" value="ZF_DAG_PE_1"/>
    <property type="match status" value="1"/>
</dbReference>
<keyword evidence="11 15" id="KW-0175">Coiled coil</keyword>
<name>A0AAV4HW36_9GAST</name>
<accession>A0AAV4HW36</accession>
<dbReference type="SUPFAM" id="SSF56112">
    <property type="entry name" value="Protein kinase-like (PK-like)"/>
    <property type="match status" value="1"/>
</dbReference>
<feature type="region of interest" description="Disordered" evidence="16">
    <location>
        <begin position="648"/>
        <end position="668"/>
    </location>
</feature>
<dbReference type="Proteomes" id="UP000762676">
    <property type="component" value="Unassembled WGS sequence"/>
</dbReference>
<evidence type="ECO:0000256" key="3">
    <source>
        <dbReference type="ARBA" id="ARBA00022553"/>
    </source>
</evidence>
<dbReference type="PROSITE" id="PS50011">
    <property type="entry name" value="PROTEIN_KINASE_DOM"/>
    <property type="match status" value="1"/>
</dbReference>
<feature type="coiled-coil region" evidence="15">
    <location>
        <begin position="1393"/>
        <end position="1596"/>
    </location>
</feature>
<evidence type="ECO:0000256" key="10">
    <source>
        <dbReference type="ARBA" id="ARBA00022840"/>
    </source>
</evidence>
<evidence type="ECO:0000256" key="16">
    <source>
        <dbReference type="SAM" id="MobiDB-lite"/>
    </source>
</evidence>
<comment type="catalytic activity">
    <reaction evidence="12">
        <text>L-threonyl-[protein] + ATP = O-phospho-L-threonyl-[protein] + ADP + H(+)</text>
        <dbReference type="Rhea" id="RHEA:46608"/>
        <dbReference type="Rhea" id="RHEA-COMP:11060"/>
        <dbReference type="Rhea" id="RHEA-COMP:11605"/>
        <dbReference type="ChEBI" id="CHEBI:15378"/>
        <dbReference type="ChEBI" id="CHEBI:30013"/>
        <dbReference type="ChEBI" id="CHEBI:30616"/>
        <dbReference type="ChEBI" id="CHEBI:61977"/>
        <dbReference type="ChEBI" id="CHEBI:456216"/>
        <dbReference type="EC" id="2.7.11.1"/>
    </reaction>
</comment>
<reference evidence="20 21" key="1">
    <citation type="journal article" date="2021" name="Elife">
        <title>Chloroplast acquisition without the gene transfer in kleptoplastic sea slugs, Plakobranchus ocellatus.</title>
        <authorList>
            <person name="Maeda T."/>
            <person name="Takahashi S."/>
            <person name="Yoshida T."/>
            <person name="Shimamura S."/>
            <person name="Takaki Y."/>
            <person name="Nagai Y."/>
            <person name="Toyoda A."/>
            <person name="Suzuki Y."/>
            <person name="Arimoto A."/>
            <person name="Ishii H."/>
            <person name="Satoh N."/>
            <person name="Nishiyama T."/>
            <person name="Hasebe M."/>
            <person name="Maruyama T."/>
            <person name="Minagawa J."/>
            <person name="Obokata J."/>
            <person name="Shigenobu S."/>
        </authorList>
    </citation>
    <scope>NUCLEOTIDE SEQUENCE [LARGE SCALE GENOMIC DNA]</scope>
</reference>
<evidence type="ECO:0000256" key="5">
    <source>
        <dbReference type="ARBA" id="ARBA00022723"/>
    </source>
</evidence>
<evidence type="ECO:0000256" key="4">
    <source>
        <dbReference type="ARBA" id="ARBA00022679"/>
    </source>
</evidence>
<dbReference type="Gene3D" id="1.10.510.10">
    <property type="entry name" value="Transferase(Phosphotransferase) domain 1"/>
    <property type="match status" value="1"/>
</dbReference>
<proteinExistence type="predicted"/>
<dbReference type="Pfam" id="PF00069">
    <property type="entry name" value="Pkinase"/>
    <property type="match status" value="1"/>
</dbReference>
<dbReference type="InterPro" id="IPR000961">
    <property type="entry name" value="AGC-kinase_C"/>
</dbReference>
<feature type="domain" description="AGC-kinase C-terminal" evidence="19">
    <location>
        <begin position="211"/>
        <end position="295"/>
    </location>
</feature>
<dbReference type="SUPFAM" id="SSF50729">
    <property type="entry name" value="PH domain-like"/>
    <property type="match status" value="1"/>
</dbReference>
<dbReference type="SMART" id="SM00109">
    <property type="entry name" value="C1"/>
    <property type="match status" value="1"/>
</dbReference>
<dbReference type="GO" id="GO:0004674">
    <property type="term" value="F:protein serine/threonine kinase activity"/>
    <property type="evidence" value="ECO:0007669"/>
    <property type="project" value="UniProtKB-KW"/>
</dbReference>
<dbReference type="Gene3D" id="2.30.29.30">
    <property type="entry name" value="Pleckstrin-homology domain (PH domain)/Phosphotyrosine-binding domain (PTB)"/>
    <property type="match status" value="1"/>
</dbReference>
<gene>
    <name evidence="20" type="ORF">ElyMa_006422500</name>
</gene>
<keyword evidence="6 14" id="KW-0547">Nucleotide-binding</keyword>
<keyword evidence="10 14" id="KW-0067">ATP-binding</keyword>
<evidence type="ECO:0000313" key="20">
    <source>
        <dbReference type="EMBL" id="GFS01402.1"/>
    </source>
</evidence>
<organism evidence="20 21">
    <name type="scientific">Elysia marginata</name>
    <dbReference type="NCBI Taxonomy" id="1093978"/>
    <lineage>
        <taxon>Eukaryota</taxon>
        <taxon>Metazoa</taxon>
        <taxon>Spiralia</taxon>
        <taxon>Lophotrochozoa</taxon>
        <taxon>Mollusca</taxon>
        <taxon>Gastropoda</taxon>
        <taxon>Heterobranchia</taxon>
        <taxon>Euthyneura</taxon>
        <taxon>Panpulmonata</taxon>
        <taxon>Sacoglossa</taxon>
        <taxon>Placobranchoidea</taxon>
        <taxon>Plakobranchidae</taxon>
        <taxon>Elysia</taxon>
    </lineage>
</organism>
<keyword evidence="21" id="KW-1185">Reference proteome</keyword>
<feature type="compositionally biased region" description="Low complexity" evidence="16">
    <location>
        <begin position="1770"/>
        <end position="1782"/>
    </location>
</feature>
<dbReference type="Pfam" id="PF00130">
    <property type="entry name" value="C1_1"/>
    <property type="match status" value="1"/>
</dbReference>
<evidence type="ECO:0000256" key="9">
    <source>
        <dbReference type="ARBA" id="ARBA00022833"/>
    </source>
</evidence>
<evidence type="ECO:0000256" key="11">
    <source>
        <dbReference type="ARBA" id="ARBA00023054"/>
    </source>
</evidence>
<comment type="caution">
    <text evidence="20">The sequence shown here is derived from an EMBL/GenBank/DDBJ whole genome shotgun (WGS) entry which is preliminary data.</text>
</comment>
<dbReference type="InterPro" id="IPR017441">
    <property type="entry name" value="Protein_kinase_ATP_BS"/>
</dbReference>
<keyword evidence="9" id="KW-0862">Zinc</keyword>
<dbReference type="GO" id="GO:0005737">
    <property type="term" value="C:cytoplasm"/>
    <property type="evidence" value="ECO:0007669"/>
    <property type="project" value="TreeGrafter"/>
</dbReference>
<dbReference type="GO" id="GO:0005524">
    <property type="term" value="F:ATP binding"/>
    <property type="evidence" value="ECO:0007669"/>
    <property type="project" value="UniProtKB-UniRule"/>
</dbReference>
<dbReference type="InterPro" id="IPR000719">
    <property type="entry name" value="Prot_kinase_dom"/>
</dbReference>
<feature type="region of interest" description="Disordered" evidence="16">
    <location>
        <begin position="1150"/>
        <end position="1171"/>
    </location>
</feature>
<dbReference type="InterPro" id="IPR046349">
    <property type="entry name" value="C1-like_sf"/>
</dbReference>
<feature type="binding site" evidence="14">
    <location>
        <position position="98"/>
    </location>
    <ligand>
        <name>ATP</name>
        <dbReference type="ChEBI" id="CHEBI:30616"/>
    </ligand>
</feature>
<evidence type="ECO:0000256" key="12">
    <source>
        <dbReference type="ARBA" id="ARBA00047899"/>
    </source>
</evidence>
<keyword evidence="7" id="KW-0863">Zinc-finger</keyword>
<dbReference type="InterPro" id="IPR050839">
    <property type="entry name" value="Rho-assoc_Ser/Thr_Kinase"/>
</dbReference>
<dbReference type="PROSITE" id="PS00107">
    <property type="entry name" value="PROTEIN_KINASE_ATP"/>
    <property type="match status" value="1"/>
</dbReference>
<dbReference type="GO" id="GO:0005856">
    <property type="term" value="C:cytoskeleton"/>
    <property type="evidence" value="ECO:0007669"/>
    <property type="project" value="TreeGrafter"/>
</dbReference>
<evidence type="ECO:0000256" key="14">
    <source>
        <dbReference type="PROSITE-ProRule" id="PRU10141"/>
    </source>
</evidence>
<dbReference type="PROSITE" id="PS50081">
    <property type="entry name" value="ZF_DAG_PE_2"/>
    <property type="match status" value="1"/>
</dbReference>
<keyword evidence="5" id="KW-0479">Metal-binding</keyword>
<feature type="compositionally biased region" description="Polar residues" evidence="16">
    <location>
        <begin position="1709"/>
        <end position="1720"/>
    </location>
</feature>
<evidence type="ECO:0000259" key="19">
    <source>
        <dbReference type="PROSITE" id="PS51285"/>
    </source>
</evidence>
<feature type="region of interest" description="Disordered" evidence="16">
    <location>
        <begin position="1770"/>
        <end position="1838"/>
    </location>
</feature>
<dbReference type="GO" id="GO:0008270">
    <property type="term" value="F:zinc ion binding"/>
    <property type="evidence" value="ECO:0007669"/>
    <property type="project" value="UniProtKB-KW"/>
</dbReference>
<dbReference type="EC" id="2.7.11.1" evidence="1"/>
<dbReference type="GO" id="GO:0031032">
    <property type="term" value="P:actomyosin structure organization"/>
    <property type="evidence" value="ECO:0007669"/>
    <property type="project" value="TreeGrafter"/>
</dbReference>
<feature type="coiled-coil region" evidence="15">
    <location>
        <begin position="505"/>
        <end position="581"/>
    </location>
</feature>
<protein>
    <recommendedName>
        <fullName evidence="1">non-specific serine/threonine protein kinase</fullName>
        <ecNumber evidence="1">2.7.11.1</ecNumber>
    </recommendedName>
</protein>
<sequence>METVQRQPSPPTKEMKDLNNGVLVDGFLALYEECTHESLMRNKPVASFVEKFKPAINHTKTGMIKASHFEVKAIIGRGHFGEVRVVREKSSHAVFAMKVLRKSDLLNQPEVSSRMPVGTPDYVAPELLLAMNKAGPGGTSYGPEVDWWSLGVCAYEMLYGATPFTSEHASMVSTYANIMNHKNSLRLPDTDGSVSMEARDLIQRLLTDAHNRLGWEEIKKHPFFDGLNLDCIRSAEAAYIPSVSGLDDTTNFDEVEKVQQQPDIEALKPQVDFSGRHLPFVGFTFTKPQADTSFNLHKVKASSQTSSRISSPCKSFNSSTSIAIKLTSSEEGNLNNSNVLNTAVCLDYTVGDGEEAALAGLDSHVRQLLEDKDREIQKLRSMLKAEQDYWRRADSQSVNLMQNLVSMNSELQHVEDELLEVKLEEMKSEITHLETEQEKLSAQLRSKEIQLNKTRSALEEVTQQLEFELENLHHSDCPSKKKVTLHVTLKAGRCSFTDNKNVDKLQELQKLVDKYSHQAKEWRKREEELMATVATLESDKHLLQQKEGMSRKLKESLVDKVSTYQREVSSLQGTIRDLQNTMRGYLNNADSKQTLSDKAKELAEIQAANLLLESQLCEVKEEAKQARHQAEQQTLKVQEVQKTLVEQTQLSEQSRQKHGHQLDEAETRVKSLEQKITPLTADKQRLERREATLTTQVENLQSLLDDRTLEVEKLTSRNTDIQSHLQLLQQRNSELQLTVEKMQKKDTEASDSQAKTKAELTFQVNRLQHQNSELERRVTTDLRERQAAEDRLALAEREKERLGRRIERLEAGEEQRRDLETKLERMGTLERENRRLEAKVEKLSCLEKDKLNLEEKLEKLNMDLRREKTLLESLSAEKKTLELRLKTLDEKQKTSHNEELAKLKVKVALLDTTEREKSRLERELKRTKEEKEMVEDERKTEKAQAKKQLLEKQRVYEEAEKEKKRVQGEAERKIRTIEAKVAELEGEKVSREQHMARLNREIDRLERSMESLAAEKVSTKEITVSKMPEAASSQQTEEVNRLSAEINRLKVLVDRMETKRTSIGSGPVRSSIEGRSNLIDRLQREKAELQRQVEGLEKQQAEGKLGGGRSSRRSSLALLQEGGSLRKVRQEGEEKVKKLEAELSELKTKLRRAEQESDNQQESQKVTEELQKKSKTLEQEIILLKEQVKLKVNSEKELQERLDVQTANVAELRAELEESMKTESALVEQLEKEASKAKQASDELETLKKLSSTASSAQRKSGESRFEQIQQETKIRELTEERDQLLSKLSMMTSGAQKTGDDQHSDQVKDLQQELEKCKKEIQIRKGASDFCGGDIPAYLRKELEESNLALSEARSLLSASKRIELELRDRIDKLQRIIDNKAVENGRYLQNSQDAMAELRGLKSQHDTLQRQYKVLEDKYQTQQKEKGSNSTETVRLMEEINRKQQQYEMEMKKSEKLTTVCAELEDQLKDMEQIITEFQKREAEWESIKNTYEKAVNEREEELEGATQRLQAVAEQKSDSSKKMLQQIESTKALHKAEMEKLNHKLREEQNRAQKMVEKVAELEENEKSSSGVFDRQMREIETLNKDSMKLKEETARLLSDNCGLRKENLQLRRHLDEAMDKFEMIIGEKVSLENFTEALQGLHFLDKYKFESTIGQQMKLIDYLQDLYVEHTGKKKKKSQSKFFNLGKKEQSMSNIVATAAGVDPRTSTLSTTSDANQQQQQSASAPRLQANLTVKVTNAAMQALANSPASQTARFAKGSTDSLASLASSHSSQSSAGSVDEIDSARDSAYSGSSTMSGARGTTPRTPGRSHRRRGIGPWTDRYHDSMPTPQRMHHNIPHRFATGLNTRATKCALCLGTVHFVRQASKCQECGMVVHPKCAASVPATCGLPTEYVRHFALMMSRIYHDAADRESELDHSAVKMQGWLKVPRVNKPGWENRWCMLEGTWLTLYLQEGDAAPVDSFDLSPMDADVSVHSAVTSAELSNTASSDVYYVLRLDQDPLTTCWPGR</sequence>
<dbReference type="Gene3D" id="3.30.200.20">
    <property type="entry name" value="Phosphorylase Kinase, domain 1"/>
    <property type="match status" value="2"/>
</dbReference>
<dbReference type="SMART" id="SM00220">
    <property type="entry name" value="S_TKc"/>
    <property type="match status" value="1"/>
</dbReference>
<evidence type="ECO:0000259" key="18">
    <source>
        <dbReference type="PROSITE" id="PS50081"/>
    </source>
</evidence>
<feature type="domain" description="Phorbol-ester/DAG-type" evidence="18">
    <location>
        <begin position="1842"/>
        <end position="1891"/>
    </location>
</feature>
<evidence type="ECO:0000256" key="15">
    <source>
        <dbReference type="SAM" id="Coils"/>
    </source>
</evidence>
<dbReference type="PANTHER" id="PTHR22988">
    <property type="entry name" value="MYOTONIC DYSTROPHY S/T KINASE-RELATED"/>
    <property type="match status" value="1"/>
</dbReference>
<comment type="catalytic activity">
    <reaction evidence="13">
        <text>L-seryl-[protein] + ATP = O-phospho-L-seryl-[protein] + ADP + H(+)</text>
        <dbReference type="Rhea" id="RHEA:17989"/>
        <dbReference type="Rhea" id="RHEA-COMP:9863"/>
        <dbReference type="Rhea" id="RHEA-COMP:11604"/>
        <dbReference type="ChEBI" id="CHEBI:15378"/>
        <dbReference type="ChEBI" id="CHEBI:29999"/>
        <dbReference type="ChEBI" id="CHEBI:30616"/>
        <dbReference type="ChEBI" id="CHEBI:83421"/>
        <dbReference type="ChEBI" id="CHEBI:456216"/>
        <dbReference type="EC" id="2.7.11.1"/>
    </reaction>
</comment>
<dbReference type="InterPro" id="IPR011993">
    <property type="entry name" value="PH-like_dom_sf"/>
</dbReference>
<feature type="compositionally biased region" description="Polar residues" evidence="16">
    <location>
        <begin position="1249"/>
        <end position="1259"/>
    </location>
</feature>
<dbReference type="PROSITE" id="PS51285">
    <property type="entry name" value="AGC_KINASE_CTER"/>
    <property type="match status" value="1"/>
</dbReference>
<dbReference type="PANTHER" id="PTHR22988:SF71">
    <property type="entry name" value="CITRON RHO-INTERACTING KINASE"/>
    <property type="match status" value="1"/>
</dbReference>
<evidence type="ECO:0000256" key="13">
    <source>
        <dbReference type="ARBA" id="ARBA00048679"/>
    </source>
</evidence>
<feature type="coiled-coil region" evidence="15">
    <location>
        <begin position="369"/>
        <end position="471"/>
    </location>
</feature>
<feature type="region of interest" description="Disordered" evidence="16">
    <location>
        <begin position="1059"/>
        <end position="1134"/>
    </location>
</feature>
<evidence type="ECO:0000256" key="2">
    <source>
        <dbReference type="ARBA" id="ARBA00022527"/>
    </source>
</evidence>
<feature type="region of interest" description="Disordered" evidence="16">
    <location>
        <begin position="1017"/>
        <end position="1040"/>
    </location>
</feature>
<evidence type="ECO:0000256" key="8">
    <source>
        <dbReference type="ARBA" id="ARBA00022777"/>
    </source>
</evidence>
<dbReference type="CDD" id="cd20814">
    <property type="entry name" value="CRIK"/>
    <property type="match status" value="1"/>
</dbReference>
<dbReference type="SUPFAM" id="SSF57889">
    <property type="entry name" value="Cysteine-rich domain"/>
    <property type="match status" value="1"/>
</dbReference>
<evidence type="ECO:0000259" key="17">
    <source>
        <dbReference type="PROSITE" id="PS50011"/>
    </source>
</evidence>
<feature type="domain" description="Protein kinase" evidence="17">
    <location>
        <begin position="1"/>
        <end position="224"/>
    </location>
</feature>
<evidence type="ECO:0000256" key="7">
    <source>
        <dbReference type="ARBA" id="ARBA00022771"/>
    </source>
</evidence>
<keyword evidence="2" id="KW-0723">Serine/threonine-protein kinase</keyword>
<keyword evidence="8 20" id="KW-0418">Kinase</keyword>
<dbReference type="InterPro" id="IPR002219">
    <property type="entry name" value="PKC_DAG/PE"/>
</dbReference>
<feature type="region of interest" description="Disordered" evidence="16">
    <location>
        <begin position="1706"/>
        <end position="1732"/>
    </location>
</feature>